<evidence type="ECO:0000313" key="4">
    <source>
        <dbReference type="EMBL" id="GAA0769415.1"/>
    </source>
</evidence>
<evidence type="ECO:0000256" key="1">
    <source>
        <dbReference type="SAM" id="MobiDB-lite"/>
    </source>
</evidence>
<feature type="region of interest" description="Disordered" evidence="1">
    <location>
        <begin position="236"/>
        <end position="264"/>
    </location>
</feature>
<accession>A0ABP3VTY6</accession>
<feature type="chain" id="PRO_5046768083" evidence="3">
    <location>
        <begin position="26"/>
        <end position="264"/>
    </location>
</feature>
<keyword evidence="2" id="KW-0812">Transmembrane</keyword>
<proteinExistence type="predicted"/>
<gene>
    <name evidence="4" type="ORF">GCM10009107_60240</name>
</gene>
<sequence length="264" mass="26240">MRMLTSRRDLICALLGMLWLGSACAAKSSPGPLSSPAASGAASDASAPVLLNCGQQTGPRKPTVVVGTKQVQVQVSCAPPLLPPGAASAASQPGSPASAAASAPPGDAKPKDAKVDVPAVANAAPSTVRDQLLLIAGLVACLLCVAGLGCVLAALGLWPFLPSLPGNRLQASQAPPELRAPRNEGFSFRRHWGSFGSESTGWNLSPALMRLLIGLLLLCMGLWLLLGLLGGPGPSGLEPATPGPANKPASAASASAVASASAKG</sequence>
<keyword evidence="2" id="KW-1133">Transmembrane helix</keyword>
<evidence type="ECO:0000313" key="5">
    <source>
        <dbReference type="Proteomes" id="UP001500279"/>
    </source>
</evidence>
<dbReference type="PROSITE" id="PS51257">
    <property type="entry name" value="PROKAR_LIPOPROTEIN"/>
    <property type="match status" value="1"/>
</dbReference>
<keyword evidence="2" id="KW-0472">Membrane</keyword>
<protein>
    <submittedName>
        <fullName evidence="4">Uncharacterized protein</fullName>
    </submittedName>
</protein>
<name>A0ABP3VTY6_9BURK</name>
<dbReference type="RefSeq" id="WP_141290957.1">
    <property type="nucleotide sequence ID" value="NZ_BAAAEW010000047.1"/>
</dbReference>
<feature type="signal peptide" evidence="3">
    <location>
        <begin position="1"/>
        <end position="25"/>
    </location>
</feature>
<evidence type="ECO:0000256" key="3">
    <source>
        <dbReference type="SAM" id="SignalP"/>
    </source>
</evidence>
<dbReference type="Proteomes" id="UP001500279">
    <property type="component" value="Unassembled WGS sequence"/>
</dbReference>
<feature type="compositionally biased region" description="Low complexity" evidence="1">
    <location>
        <begin position="86"/>
        <end position="106"/>
    </location>
</feature>
<keyword evidence="5" id="KW-1185">Reference proteome</keyword>
<feature type="compositionally biased region" description="Low complexity" evidence="1">
    <location>
        <begin position="249"/>
        <end position="264"/>
    </location>
</feature>
<feature type="region of interest" description="Disordered" evidence="1">
    <location>
        <begin position="86"/>
        <end position="114"/>
    </location>
</feature>
<keyword evidence="3" id="KW-0732">Signal</keyword>
<reference evidence="5" key="1">
    <citation type="journal article" date="2019" name="Int. J. Syst. Evol. Microbiol.">
        <title>The Global Catalogue of Microorganisms (GCM) 10K type strain sequencing project: providing services to taxonomists for standard genome sequencing and annotation.</title>
        <authorList>
            <consortium name="The Broad Institute Genomics Platform"/>
            <consortium name="The Broad Institute Genome Sequencing Center for Infectious Disease"/>
            <person name="Wu L."/>
            <person name="Ma J."/>
        </authorList>
    </citation>
    <scope>NUCLEOTIDE SEQUENCE [LARGE SCALE GENOMIC DNA]</scope>
    <source>
        <strain evidence="5">JCM 15503</strain>
    </source>
</reference>
<feature type="transmembrane region" description="Helical" evidence="2">
    <location>
        <begin position="132"/>
        <end position="158"/>
    </location>
</feature>
<feature type="transmembrane region" description="Helical" evidence="2">
    <location>
        <begin position="207"/>
        <end position="229"/>
    </location>
</feature>
<evidence type="ECO:0000256" key="2">
    <source>
        <dbReference type="SAM" id="Phobius"/>
    </source>
</evidence>
<dbReference type="EMBL" id="BAAAEW010000047">
    <property type="protein sequence ID" value="GAA0769415.1"/>
    <property type="molecule type" value="Genomic_DNA"/>
</dbReference>
<comment type="caution">
    <text evidence="4">The sequence shown here is derived from an EMBL/GenBank/DDBJ whole genome shotgun (WGS) entry which is preliminary data.</text>
</comment>
<organism evidence="4 5">
    <name type="scientific">Ideonella azotifigens</name>
    <dbReference type="NCBI Taxonomy" id="513160"/>
    <lineage>
        <taxon>Bacteria</taxon>
        <taxon>Pseudomonadati</taxon>
        <taxon>Pseudomonadota</taxon>
        <taxon>Betaproteobacteria</taxon>
        <taxon>Burkholderiales</taxon>
        <taxon>Sphaerotilaceae</taxon>
        <taxon>Ideonella</taxon>
    </lineage>
</organism>